<feature type="transmembrane region" description="Helical" evidence="1">
    <location>
        <begin position="50"/>
        <end position="73"/>
    </location>
</feature>
<accession>A0A3P3XTR3</accession>
<proteinExistence type="predicted"/>
<reference evidence="2" key="1">
    <citation type="submission" date="2017-02" db="EMBL/GenBank/DDBJ databases">
        <authorList>
            <person name="Regsiter A."/>
            <person name="William W."/>
        </authorList>
    </citation>
    <scope>NUCLEOTIDE SEQUENCE</scope>
    <source>
        <strain evidence="2">BdmA 4</strain>
    </source>
</reference>
<keyword evidence="1" id="KW-1133">Transmembrane helix</keyword>
<evidence type="ECO:0000256" key="1">
    <source>
        <dbReference type="SAM" id="Phobius"/>
    </source>
</evidence>
<name>A0A3P3XTR3_9SPIR</name>
<keyword evidence="1" id="KW-0472">Membrane</keyword>
<gene>
    <name evidence="2" type="ORF">SPIRO4BDMA_70088</name>
</gene>
<keyword evidence="1" id="KW-0812">Transmembrane</keyword>
<dbReference type="EMBL" id="FWDO01000007">
    <property type="protein sequence ID" value="SLM19666.1"/>
    <property type="molecule type" value="Genomic_DNA"/>
</dbReference>
<protein>
    <submittedName>
        <fullName evidence="2">Uncharacterized protein</fullName>
    </submittedName>
</protein>
<organism evidence="2">
    <name type="scientific">uncultured spirochete</name>
    <dbReference type="NCBI Taxonomy" id="156406"/>
    <lineage>
        <taxon>Bacteria</taxon>
        <taxon>Pseudomonadati</taxon>
        <taxon>Spirochaetota</taxon>
        <taxon>Spirochaetia</taxon>
        <taxon>Spirochaetales</taxon>
        <taxon>environmental samples</taxon>
    </lineage>
</organism>
<dbReference type="AlphaFoldDB" id="A0A3P3XTR3"/>
<evidence type="ECO:0000313" key="2">
    <source>
        <dbReference type="EMBL" id="SLM19666.1"/>
    </source>
</evidence>
<feature type="transmembrane region" description="Helical" evidence="1">
    <location>
        <begin position="23"/>
        <end position="44"/>
    </location>
</feature>
<feature type="transmembrane region" description="Helical" evidence="1">
    <location>
        <begin position="85"/>
        <end position="108"/>
    </location>
</feature>
<sequence>MKSESGPEVESGFLRAFKLFQKIAEIAGVVLWLVVTVLMLILGSETWRSAFEICSIGLLGISLFNAISMVAFSLLKRERFHVGHFLILVALILIAVIALALSLFVMGIRLH</sequence>